<proteinExistence type="predicted"/>
<dbReference type="RefSeq" id="WP_041503827.1">
    <property type="nucleotide sequence ID" value="NZ_JPIT01000031.1"/>
</dbReference>
<comment type="caution">
    <text evidence="7">The sequence shown here is derived from an EMBL/GenBank/DDBJ whole genome shotgun (WGS) entry which is preliminary data.</text>
</comment>
<keyword evidence="4 5" id="KW-0472">Membrane</keyword>
<comment type="subcellular location">
    <subcellularLocation>
        <location evidence="1">Membrane</location>
        <topology evidence="1">Multi-pass membrane protein</topology>
    </subcellularLocation>
</comment>
<feature type="transmembrane region" description="Helical" evidence="5">
    <location>
        <begin position="28"/>
        <end position="49"/>
    </location>
</feature>
<evidence type="ECO:0000256" key="4">
    <source>
        <dbReference type="ARBA" id="ARBA00023136"/>
    </source>
</evidence>
<dbReference type="Gene3D" id="1.20.1530.20">
    <property type="match status" value="1"/>
</dbReference>
<feature type="transmembrane region" description="Helical" evidence="5">
    <location>
        <begin position="102"/>
        <end position="123"/>
    </location>
</feature>
<feature type="transmembrane region" description="Helical" evidence="5">
    <location>
        <begin position="314"/>
        <end position="337"/>
    </location>
</feature>
<evidence type="ECO:0000259" key="6">
    <source>
        <dbReference type="Pfam" id="PF00999"/>
    </source>
</evidence>
<protein>
    <submittedName>
        <fullName evidence="7">Sodium:proton antiporter</fullName>
    </submittedName>
</protein>
<organism evidence="7 8">
    <name type="scientific">Sanguibacteroides justesenii</name>
    <dbReference type="NCBI Taxonomy" id="1547597"/>
    <lineage>
        <taxon>Bacteria</taxon>
        <taxon>Pseudomonadati</taxon>
        <taxon>Bacteroidota</taxon>
        <taxon>Bacteroidia</taxon>
        <taxon>Bacteroidales</taxon>
        <taxon>Porphyromonadaceae</taxon>
        <taxon>Sanguibacteroides</taxon>
    </lineage>
</organism>
<keyword evidence="3 5" id="KW-1133">Transmembrane helix</keyword>
<evidence type="ECO:0000256" key="5">
    <source>
        <dbReference type="SAM" id="Phobius"/>
    </source>
</evidence>
<sequence>MKKVFLFSVFLLCGLLLSQVLPPTMGATYGIVSGVSKWLMFICLAFIMINVGREFELDKTRWKSYTADYFIAMATAAVPWIFIAIYYIFFLDSGLSWDKNLLISRFAAPTSAGILFTMLAAAGLKQEWIYKKTQVLAIFDDLDTILLMIPLQILMIGFRWQLFVIILVVCLLLIFGWKKLSSLDIPQSWRAIVIYSVCIVAAFESIYLLTKYLMGQDGAIHIEVLLPAFVLGMVMKAVHHTSVIEVRVSSFISYLFMFLVGLSTPLFIGLDTGGEAMPGWGVLIFHVVVVTFLSNLGKMFPLFFYRDRNILERLALSVGMFTRGEVGAGIIVIAMGYQLGGPALIISILSLVLNLVLTGFFVVAVKYLSQRVYGVRE</sequence>
<dbReference type="Pfam" id="PF00999">
    <property type="entry name" value="Na_H_Exchanger"/>
    <property type="match status" value="1"/>
</dbReference>
<feature type="transmembrane region" description="Helical" evidence="5">
    <location>
        <begin position="69"/>
        <end position="90"/>
    </location>
</feature>
<evidence type="ECO:0000256" key="3">
    <source>
        <dbReference type="ARBA" id="ARBA00022989"/>
    </source>
</evidence>
<dbReference type="InterPro" id="IPR006153">
    <property type="entry name" value="Cation/H_exchanger_TM"/>
</dbReference>
<name>A0AB34R7T2_9PORP</name>
<feature type="transmembrane region" description="Helical" evidence="5">
    <location>
        <begin position="343"/>
        <end position="368"/>
    </location>
</feature>
<dbReference type="Proteomes" id="UP000031937">
    <property type="component" value="Unassembled WGS sequence"/>
</dbReference>
<dbReference type="GO" id="GO:0015297">
    <property type="term" value="F:antiporter activity"/>
    <property type="evidence" value="ECO:0007669"/>
    <property type="project" value="InterPro"/>
</dbReference>
<accession>A0AB34R7T2</accession>
<dbReference type="GO" id="GO:0016020">
    <property type="term" value="C:membrane"/>
    <property type="evidence" value="ECO:0007669"/>
    <property type="project" value="UniProtKB-SubCell"/>
</dbReference>
<reference evidence="7 8" key="1">
    <citation type="submission" date="2014-07" db="EMBL/GenBank/DDBJ databases">
        <title>Porphyromonadaceae bacterium OUH 334697 = ATCC BAA-2682 = DSM 28341 draft genome.</title>
        <authorList>
            <person name="Sydenham T.V."/>
            <person name="Hasman H."/>
            <person name="Justesen U.S."/>
        </authorList>
    </citation>
    <scope>NUCLEOTIDE SEQUENCE [LARGE SCALE GENOMIC DNA]</scope>
    <source>
        <strain evidence="7 8">OUH 334697</strain>
    </source>
</reference>
<gene>
    <name evidence="7" type="ORF">IE90_10950</name>
</gene>
<feature type="transmembrane region" description="Helical" evidence="5">
    <location>
        <begin position="251"/>
        <end position="270"/>
    </location>
</feature>
<evidence type="ECO:0000313" key="7">
    <source>
        <dbReference type="EMBL" id="KIO43629.1"/>
    </source>
</evidence>
<evidence type="ECO:0000313" key="8">
    <source>
        <dbReference type="Proteomes" id="UP000031937"/>
    </source>
</evidence>
<feature type="transmembrane region" description="Helical" evidence="5">
    <location>
        <begin position="189"/>
        <end position="208"/>
    </location>
</feature>
<keyword evidence="2 5" id="KW-0812">Transmembrane</keyword>
<dbReference type="EMBL" id="JPIT01000031">
    <property type="protein sequence ID" value="KIO43629.1"/>
    <property type="molecule type" value="Genomic_DNA"/>
</dbReference>
<dbReference type="GO" id="GO:1902600">
    <property type="term" value="P:proton transmembrane transport"/>
    <property type="evidence" value="ECO:0007669"/>
    <property type="project" value="InterPro"/>
</dbReference>
<feature type="domain" description="Cation/H+ exchanger transmembrane" evidence="6">
    <location>
        <begin position="8"/>
        <end position="356"/>
    </location>
</feature>
<dbReference type="AlphaFoldDB" id="A0AB34R7T2"/>
<dbReference type="InterPro" id="IPR038770">
    <property type="entry name" value="Na+/solute_symporter_sf"/>
</dbReference>
<evidence type="ECO:0000256" key="2">
    <source>
        <dbReference type="ARBA" id="ARBA00022692"/>
    </source>
</evidence>
<evidence type="ECO:0000256" key="1">
    <source>
        <dbReference type="ARBA" id="ARBA00004141"/>
    </source>
</evidence>
<feature type="transmembrane region" description="Helical" evidence="5">
    <location>
        <begin position="160"/>
        <end position="177"/>
    </location>
</feature>